<proteinExistence type="predicted"/>
<protein>
    <submittedName>
        <fullName evidence="1">Uncharacterized protein</fullName>
    </submittedName>
</protein>
<name>A0A6S6RVI9_9BACT</name>
<organism evidence="1">
    <name type="scientific">uncultured Sulfurovum sp</name>
    <dbReference type="NCBI Taxonomy" id="269237"/>
    <lineage>
        <taxon>Bacteria</taxon>
        <taxon>Pseudomonadati</taxon>
        <taxon>Campylobacterota</taxon>
        <taxon>Epsilonproteobacteria</taxon>
        <taxon>Campylobacterales</taxon>
        <taxon>Sulfurovaceae</taxon>
        <taxon>Sulfurovum</taxon>
        <taxon>environmental samples</taxon>
    </lineage>
</organism>
<evidence type="ECO:0000313" key="1">
    <source>
        <dbReference type="EMBL" id="CAA6800920.1"/>
    </source>
</evidence>
<reference evidence="1" key="1">
    <citation type="submission" date="2020-01" db="EMBL/GenBank/DDBJ databases">
        <authorList>
            <person name="Meier V. D."/>
            <person name="Meier V D."/>
        </authorList>
    </citation>
    <scope>NUCLEOTIDE SEQUENCE</scope>
    <source>
        <strain evidence="1">HLG_WM_MAG_01</strain>
    </source>
</reference>
<accession>A0A6S6RVI9</accession>
<gene>
    <name evidence="1" type="ORF">HELGO_WM11121</name>
</gene>
<dbReference type="EMBL" id="CACVAS010000018">
    <property type="protein sequence ID" value="CAA6800920.1"/>
    <property type="molecule type" value="Genomic_DNA"/>
</dbReference>
<dbReference type="AlphaFoldDB" id="A0A6S6RVI9"/>
<sequence>MMLSSLSFAAPAYHGEMEFIQNDGSKFSGHLKGDEYFSWVEDKQGNVIKFNKVSKNYEYAKLQMSQGEVDIVPSGVKVMNAKVPFSPSLSGQNISKEKISEIWKRKKEKVKFHH</sequence>